<evidence type="ECO:0000313" key="2">
    <source>
        <dbReference type="Proteomes" id="UP000007305"/>
    </source>
</evidence>
<sequence length="181" mass="20438">MPCSSSAVLFCCCSMQGKLRLDGNTDAAFVLHAPCWTHHAGRIQLCVAINVCWGDQREKVCDATEDGRSSISSRSSWLAVASARSKDLQAHEVLLLIAGFLLSYGECYMRLDRNRYQNTNSVFGLQDDRSEIIRFKHRSCWNCLVNVVEPTRPSQTRSATYQICRLGRFLQFRQTSMTSVC</sequence>
<keyword evidence="2" id="KW-1185">Reference proteome</keyword>
<evidence type="ECO:0000313" key="1">
    <source>
        <dbReference type="EnsemblPlants" id="Zm00001eb147920_P001"/>
    </source>
</evidence>
<protein>
    <submittedName>
        <fullName evidence="1">Uncharacterized protein</fullName>
    </submittedName>
</protein>
<dbReference type="AlphaFoldDB" id="A0A804NAX2"/>
<reference evidence="1" key="3">
    <citation type="submission" date="2021-05" db="UniProtKB">
        <authorList>
            <consortium name="EnsemblPlants"/>
        </authorList>
    </citation>
    <scope>IDENTIFICATION</scope>
    <source>
        <strain evidence="1">cv. B73</strain>
    </source>
</reference>
<dbReference type="Gramene" id="Zm00001eb147920_T001">
    <property type="protein sequence ID" value="Zm00001eb147920_P001"/>
    <property type="gene ID" value="Zm00001eb147920"/>
</dbReference>
<reference evidence="1" key="2">
    <citation type="submission" date="2019-07" db="EMBL/GenBank/DDBJ databases">
        <authorList>
            <person name="Seetharam A."/>
            <person name="Woodhouse M."/>
            <person name="Cannon E."/>
        </authorList>
    </citation>
    <scope>NUCLEOTIDE SEQUENCE [LARGE SCALE GENOMIC DNA]</scope>
    <source>
        <strain evidence="1">cv. B73</strain>
    </source>
</reference>
<accession>A0A804NAX2</accession>
<dbReference type="Proteomes" id="UP000007305">
    <property type="component" value="Chromosome 3"/>
</dbReference>
<proteinExistence type="predicted"/>
<organism evidence="1 2">
    <name type="scientific">Zea mays</name>
    <name type="common">Maize</name>
    <dbReference type="NCBI Taxonomy" id="4577"/>
    <lineage>
        <taxon>Eukaryota</taxon>
        <taxon>Viridiplantae</taxon>
        <taxon>Streptophyta</taxon>
        <taxon>Embryophyta</taxon>
        <taxon>Tracheophyta</taxon>
        <taxon>Spermatophyta</taxon>
        <taxon>Magnoliopsida</taxon>
        <taxon>Liliopsida</taxon>
        <taxon>Poales</taxon>
        <taxon>Poaceae</taxon>
        <taxon>PACMAD clade</taxon>
        <taxon>Panicoideae</taxon>
        <taxon>Andropogonodae</taxon>
        <taxon>Andropogoneae</taxon>
        <taxon>Tripsacinae</taxon>
        <taxon>Zea</taxon>
    </lineage>
</organism>
<reference evidence="2" key="1">
    <citation type="submission" date="2015-12" db="EMBL/GenBank/DDBJ databases">
        <title>Update maize B73 reference genome by single molecule sequencing technologies.</title>
        <authorList>
            <consortium name="Maize Genome Sequencing Project"/>
            <person name="Ware D."/>
        </authorList>
    </citation>
    <scope>NUCLEOTIDE SEQUENCE [LARGE SCALE GENOMIC DNA]</scope>
    <source>
        <strain evidence="2">cv. B73</strain>
    </source>
</reference>
<dbReference type="InParanoid" id="A0A804NAX2"/>
<dbReference type="EnsemblPlants" id="Zm00001eb147920_T001">
    <property type="protein sequence ID" value="Zm00001eb147920_P001"/>
    <property type="gene ID" value="Zm00001eb147920"/>
</dbReference>
<name>A0A804NAX2_MAIZE</name>